<organism evidence="2 3">
    <name type="scientific">Paenibacillus hemerocallicola</name>
    <dbReference type="NCBI Taxonomy" id="1172614"/>
    <lineage>
        <taxon>Bacteria</taxon>
        <taxon>Bacillati</taxon>
        <taxon>Bacillota</taxon>
        <taxon>Bacilli</taxon>
        <taxon>Bacillales</taxon>
        <taxon>Paenibacillaceae</taxon>
        <taxon>Paenibacillus</taxon>
    </lineage>
</organism>
<comment type="caution">
    <text evidence="2">The sequence shown here is derived from an EMBL/GenBank/DDBJ whole genome shotgun (WGS) entry which is preliminary data.</text>
</comment>
<gene>
    <name evidence="2" type="ORF">FE784_25575</name>
</gene>
<dbReference type="Proteomes" id="UP000307943">
    <property type="component" value="Unassembled WGS sequence"/>
</dbReference>
<keyword evidence="3" id="KW-1185">Reference proteome</keyword>
<dbReference type="InterPro" id="IPR036291">
    <property type="entry name" value="NAD(P)-bd_dom_sf"/>
</dbReference>
<dbReference type="AlphaFoldDB" id="A0A5C4T338"/>
<dbReference type="InterPro" id="IPR006115">
    <property type="entry name" value="6PGDH_NADP-bd"/>
</dbReference>
<name>A0A5C4T338_9BACL</name>
<evidence type="ECO:0000259" key="1">
    <source>
        <dbReference type="Pfam" id="PF03446"/>
    </source>
</evidence>
<dbReference type="OrthoDB" id="9786703at2"/>
<dbReference type="SUPFAM" id="SSF51735">
    <property type="entry name" value="NAD(P)-binding Rossmann-fold domains"/>
    <property type="match status" value="1"/>
</dbReference>
<reference evidence="2 3" key="1">
    <citation type="submission" date="2019-05" db="EMBL/GenBank/DDBJ databases">
        <title>We sequenced the genome of Paenibacillus hemerocallicola KCTC 33185 for further insight into its adaptation and study the phylogeny of Paenibacillus.</title>
        <authorList>
            <person name="Narsing Rao M.P."/>
        </authorList>
    </citation>
    <scope>NUCLEOTIDE SEQUENCE [LARGE SCALE GENOMIC DNA]</scope>
    <source>
        <strain evidence="2 3">KCTC 33185</strain>
    </source>
</reference>
<feature type="domain" description="6-phosphogluconate dehydrogenase NADP-binding" evidence="1">
    <location>
        <begin position="6"/>
        <end position="63"/>
    </location>
</feature>
<dbReference type="GO" id="GO:0050661">
    <property type="term" value="F:NADP binding"/>
    <property type="evidence" value="ECO:0007669"/>
    <property type="project" value="InterPro"/>
</dbReference>
<evidence type="ECO:0000313" key="2">
    <source>
        <dbReference type="EMBL" id="TNJ63453.1"/>
    </source>
</evidence>
<dbReference type="Gene3D" id="3.40.50.720">
    <property type="entry name" value="NAD(P)-binding Rossmann-like Domain"/>
    <property type="match status" value="1"/>
</dbReference>
<accession>A0A5C4T338</accession>
<proteinExistence type="predicted"/>
<evidence type="ECO:0000313" key="3">
    <source>
        <dbReference type="Proteomes" id="UP000307943"/>
    </source>
</evidence>
<dbReference type="EMBL" id="VDCQ01000043">
    <property type="protein sequence ID" value="TNJ63453.1"/>
    <property type="molecule type" value="Genomic_DNA"/>
</dbReference>
<protein>
    <recommendedName>
        <fullName evidence="1">6-phosphogluconate dehydrogenase NADP-binding domain-containing protein</fullName>
    </recommendedName>
</protein>
<dbReference type="Pfam" id="PF03446">
    <property type="entry name" value="NAD_binding_2"/>
    <property type="match status" value="1"/>
</dbReference>
<sequence>MAPIPSNAISEAVSNRNMVYLDTPIRGGTVSAKEGSLIVKLGGDPSACEKVKDMLRAISNSIYHNRPFPVACIQYKQSANSERQALQLTGNDETVE</sequence>